<organism evidence="1 2">
    <name type="scientific">Prevotella communis</name>
    <dbReference type="NCBI Taxonomy" id="2913614"/>
    <lineage>
        <taxon>Bacteria</taxon>
        <taxon>Pseudomonadati</taxon>
        <taxon>Bacteroidota</taxon>
        <taxon>Bacteroidia</taxon>
        <taxon>Bacteroidales</taxon>
        <taxon>Prevotellaceae</taxon>
        <taxon>Prevotella</taxon>
    </lineage>
</organism>
<dbReference type="RefSeq" id="WP_091819313.1">
    <property type="nucleotide sequence ID" value="NZ_FNCQ01000031.1"/>
</dbReference>
<evidence type="ECO:0000313" key="1">
    <source>
        <dbReference type="EMBL" id="SDH45015.1"/>
    </source>
</evidence>
<keyword evidence="2" id="KW-1185">Reference proteome</keyword>
<proteinExistence type="predicted"/>
<dbReference type="EMBL" id="FNCQ01000031">
    <property type="protein sequence ID" value="SDH45015.1"/>
    <property type="molecule type" value="Genomic_DNA"/>
</dbReference>
<gene>
    <name evidence="1" type="ORF">SAMN04487901_1313</name>
</gene>
<dbReference type="STRING" id="645274.SAMN04487901_1313"/>
<dbReference type="AlphaFoldDB" id="A0A1G8CHV0"/>
<protein>
    <submittedName>
        <fullName evidence="1">Uncharacterized protein</fullName>
    </submittedName>
</protein>
<accession>A0A1G8CHV0</accession>
<dbReference type="Proteomes" id="UP000198779">
    <property type="component" value="Unassembled WGS sequence"/>
</dbReference>
<reference evidence="2" key="1">
    <citation type="submission" date="2016-10" db="EMBL/GenBank/DDBJ databases">
        <authorList>
            <person name="Varghese N."/>
            <person name="Submissions S."/>
        </authorList>
    </citation>
    <scope>NUCLEOTIDE SEQUENCE [LARGE SCALE GENOMIC DNA]</scope>
    <source>
        <strain evidence="2">BP1-148</strain>
    </source>
</reference>
<name>A0A1G8CHV0_9BACT</name>
<evidence type="ECO:0000313" key="2">
    <source>
        <dbReference type="Proteomes" id="UP000198779"/>
    </source>
</evidence>
<sequence>MKFEELINGKLWAVRDDNEDSHELEILFDHWNDVVWLRDFFIRNQEDLNAFYHVSLEDAIWDTIEDSDKIETMLLELAENDNLDTLFRPLDNNEISESLLQKDKARLKKRPLHSSWLRIYAIRLSTGAYIITGGAIKLTLKMEEREHTKLELSKIEKVRNFLLSEHIIDDDSFIDYIAEL</sequence>